<accession>A0A2M8WPD9</accession>
<name>A0A2M8WPD9_9RHOB</name>
<gene>
    <name evidence="2" type="ORF">BC777_1669</name>
</gene>
<dbReference type="AlphaFoldDB" id="A0A2M8WPD9"/>
<evidence type="ECO:0000259" key="1">
    <source>
        <dbReference type="Pfam" id="PF01636"/>
    </source>
</evidence>
<evidence type="ECO:0000313" key="3">
    <source>
        <dbReference type="Proteomes" id="UP000228531"/>
    </source>
</evidence>
<dbReference type="Gene3D" id="3.90.1200.10">
    <property type="match status" value="1"/>
</dbReference>
<protein>
    <submittedName>
        <fullName evidence="2">Phosphotransferase family enzyme</fullName>
    </submittedName>
</protein>
<evidence type="ECO:0000313" key="2">
    <source>
        <dbReference type="EMBL" id="PJI92807.1"/>
    </source>
</evidence>
<dbReference type="EMBL" id="PGTY01000001">
    <property type="protein sequence ID" value="PJI92807.1"/>
    <property type="molecule type" value="Genomic_DNA"/>
</dbReference>
<reference evidence="2 3" key="1">
    <citation type="submission" date="2017-11" db="EMBL/GenBank/DDBJ databases">
        <title>Genomic Encyclopedia of Archaeal and Bacterial Type Strains, Phase II (KMG-II): From Individual Species to Whole Genera.</title>
        <authorList>
            <person name="Goeker M."/>
        </authorList>
    </citation>
    <scope>NUCLEOTIDE SEQUENCE [LARGE SCALE GENOMIC DNA]</scope>
    <source>
        <strain evidence="2 3">DSM 29128</strain>
    </source>
</reference>
<dbReference type="SUPFAM" id="SSF56112">
    <property type="entry name" value="Protein kinase-like (PK-like)"/>
    <property type="match status" value="1"/>
</dbReference>
<sequence length="316" mass="35434">MREVLQVLRLVTPLLSKAGLPTENWSTCVLSRRDDRAKHRIVVKLSAPGRIALAAKLISRPTDPKGFEKAVLRQVEMAESMRCCPKIYGFDVTSQVVLMDFVEGQNAYDVFRASPAEHHGQALSVAGQWVDKFHRSANWELRQFKPVYTLNHLAKLRKSINDGEVEVPKKSSFLAALEQTIQTAPEPHQCQTIAAINHGDLNLRNILLDGQTASGLDFGSPGLLPVAHDLARLFCHYGALCVKPSLIDYQPLPGVNLDSFFKGYELVTKEDQTVAFLCRVRLLRDWQTIPKAATQTSIPQKRRLRGIQALARRMFD</sequence>
<dbReference type="Proteomes" id="UP000228531">
    <property type="component" value="Unassembled WGS sequence"/>
</dbReference>
<dbReference type="InterPro" id="IPR011009">
    <property type="entry name" value="Kinase-like_dom_sf"/>
</dbReference>
<organism evidence="2 3">
    <name type="scientific">Yoonia maricola</name>
    <dbReference type="NCBI Taxonomy" id="420999"/>
    <lineage>
        <taxon>Bacteria</taxon>
        <taxon>Pseudomonadati</taxon>
        <taxon>Pseudomonadota</taxon>
        <taxon>Alphaproteobacteria</taxon>
        <taxon>Rhodobacterales</taxon>
        <taxon>Paracoccaceae</taxon>
        <taxon>Yoonia</taxon>
    </lineage>
</organism>
<feature type="domain" description="Aminoglycoside phosphotransferase" evidence="1">
    <location>
        <begin position="60"/>
        <end position="234"/>
    </location>
</feature>
<dbReference type="InterPro" id="IPR002575">
    <property type="entry name" value="Aminoglycoside_PTrfase"/>
</dbReference>
<keyword evidence="2" id="KW-0808">Transferase</keyword>
<keyword evidence="3" id="KW-1185">Reference proteome</keyword>
<comment type="caution">
    <text evidence="2">The sequence shown here is derived from an EMBL/GenBank/DDBJ whole genome shotgun (WGS) entry which is preliminary data.</text>
</comment>
<dbReference type="Pfam" id="PF01636">
    <property type="entry name" value="APH"/>
    <property type="match status" value="1"/>
</dbReference>
<dbReference type="RefSeq" id="WP_168769108.1">
    <property type="nucleotide sequence ID" value="NZ_PGTY01000001.1"/>
</dbReference>
<dbReference type="GO" id="GO:0016740">
    <property type="term" value="F:transferase activity"/>
    <property type="evidence" value="ECO:0007669"/>
    <property type="project" value="UniProtKB-KW"/>
</dbReference>
<proteinExistence type="predicted"/>